<accession>A0A1H9LIE4</accession>
<dbReference type="EMBL" id="FOGB01000017">
    <property type="protein sequence ID" value="SER10673.1"/>
    <property type="molecule type" value="Genomic_DNA"/>
</dbReference>
<name>A0A1H9LIE4_9GAMM</name>
<dbReference type="AlphaFoldDB" id="A0A1H9LIE4"/>
<keyword evidence="1" id="KW-1133">Transmembrane helix</keyword>
<keyword evidence="3" id="KW-1185">Reference proteome</keyword>
<dbReference type="STRING" id="355243.SAMN03080615_03946"/>
<evidence type="ECO:0000256" key="1">
    <source>
        <dbReference type="SAM" id="Phobius"/>
    </source>
</evidence>
<proteinExistence type="predicted"/>
<gene>
    <name evidence="2" type="ORF">SAMN03080615_03946</name>
</gene>
<keyword evidence="1" id="KW-0472">Membrane</keyword>
<organism evidence="2 3">
    <name type="scientific">Amphritea atlantica</name>
    <dbReference type="NCBI Taxonomy" id="355243"/>
    <lineage>
        <taxon>Bacteria</taxon>
        <taxon>Pseudomonadati</taxon>
        <taxon>Pseudomonadota</taxon>
        <taxon>Gammaproteobacteria</taxon>
        <taxon>Oceanospirillales</taxon>
        <taxon>Oceanospirillaceae</taxon>
        <taxon>Amphritea</taxon>
    </lineage>
</organism>
<protein>
    <recommendedName>
        <fullName evidence="4">DUF2788 domain-containing protein</fullName>
    </recommendedName>
</protein>
<reference evidence="3" key="1">
    <citation type="submission" date="2016-10" db="EMBL/GenBank/DDBJ databases">
        <authorList>
            <person name="Varghese N."/>
            <person name="Submissions S."/>
        </authorList>
    </citation>
    <scope>NUCLEOTIDE SEQUENCE [LARGE SCALE GENOMIC DNA]</scope>
    <source>
        <strain evidence="3">DSM 18887</strain>
    </source>
</reference>
<keyword evidence="1" id="KW-0812">Transmembrane</keyword>
<evidence type="ECO:0000313" key="2">
    <source>
        <dbReference type="EMBL" id="SER10673.1"/>
    </source>
</evidence>
<feature type="transmembrane region" description="Helical" evidence="1">
    <location>
        <begin position="6"/>
        <end position="29"/>
    </location>
</feature>
<evidence type="ECO:0000313" key="3">
    <source>
        <dbReference type="Proteomes" id="UP000198749"/>
    </source>
</evidence>
<feature type="transmembrane region" description="Helical" evidence="1">
    <location>
        <begin position="41"/>
        <end position="61"/>
    </location>
</feature>
<sequence>MVIWSTSEICVFIAVIGMIVFKLWSVWHVSLKAGANREGRTIFLGILGGLTLFGLTAKIYISHVLG</sequence>
<evidence type="ECO:0008006" key="4">
    <source>
        <dbReference type="Google" id="ProtNLM"/>
    </source>
</evidence>
<dbReference type="Proteomes" id="UP000198749">
    <property type="component" value="Unassembled WGS sequence"/>
</dbReference>